<sequence length="151" mass="15702">MSKLILTSEVSGLGSAGDVVDVKNGYARNYLIPQGFAVAWSRGGEKQVDSIKAARAARELATLEEAQDLKAKLEAAPVVLTAKAAGREGRLFGSVTTQDIADAVSNAGIGSIDKRTVEIPSAIKSTGQHEATVRVRAEVVATITLNVVAAK</sequence>
<keyword evidence="4 7" id="KW-0689">Ribosomal protein</keyword>
<evidence type="ECO:0000256" key="5">
    <source>
        <dbReference type="ARBA" id="ARBA00023274"/>
    </source>
</evidence>
<accession>A0A506Y6V9</accession>
<dbReference type="Pfam" id="PF03948">
    <property type="entry name" value="Ribosomal_L9_C"/>
    <property type="match status" value="1"/>
</dbReference>
<evidence type="ECO:0000256" key="3">
    <source>
        <dbReference type="ARBA" id="ARBA00022884"/>
    </source>
</evidence>
<dbReference type="GO" id="GO:0005840">
    <property type="term" value="C:ribosome"/>
    <property type="evidence" value="ECO:0007669"/>
    <property type="project" value="UniProtKB-KW"/>
</dbReference>
<dbReference type="HAMAP" id="MF_00503">
    <property type="entry name" value="Ribosomal_bL9"/>
    <property type="match status" value="1"/>
</dbReference>
<keyword evidence="10" id="KW-1185">Reference proteome</keyword>
<reference evidence="9 10" key="1">
    <citation type="submission" date="2019-06" db="EMBL/GenBank/DDBJ databases">
        <authorList>
            <person name="Li F."/>
        </authorList>
    </citation>
    <scope>NUCLEOTIDE SEQUENCE [LARGE SCALE GENOMIC DNA]</scope>
    <source>
        <strain evidence="9 10">10F1D-1</strain>
    </source>
</reference>
<keyword evidence="2 7" id="KW-0699">rRNA-binding</keyword>
<proteinExistence type="inferred from homology"/>
<protein>
    <recommendedName>
        <fullName evidence="6 7">Large ribosomal subunit protein bL9</fullName>
    </recommendedName>
</protein>
<evidence type="ECO:0000256" key="6">
    <source>
        <dbReference type="ARBA" id="ARBA00035292"/>
    </source>
</evidence>
<dbReference type="GO" id="GO:0006412">
    <property type="term" value="P:translation"/>
    <property type="evidence" value="ECO:0007669"/>
    <property type="project" value="UniProtKB-UniRule"/>
</dbReference>
<dbReference type="Gene3D" id="3.10.430.100">
    <property type="entry name" value="Ribosomal protein L9, C-terminal domain"/>
    <property type="match status" value="1"/>
</dbReference>
<keyword evidence="5 7" id="KW-0687">Ribonucleoprotein</keyword>
<dbReference type="SUPFAM" id="SSF55658">
    <property type="entry name" value="L9 N-domain-like"/>
    <property type="match status" value="1"/>
</dbReference>
<dbReference type="PROSITE" id="PS00651">
    <property type="entry name" value="RIBOSOMAL_L9"/>
    <property type="match status" value="1"/>
</dbReference>
<keyword evidence="3 7" id="KW-0694">RNA-binding</keyword>
<comment type="function">
    <text evidence="7">Binds to the 23S rRNA.</text>
</comment>
<dbReference type="NCBIfam" id="TIGR00158">
    <property type="entry name" value="L9"/>
    <property type="match status" value="1"/>
</dbReference>
<gene>
    <name evidence="7" type="primary">rplI</name>
    <name evidence="9" type="ORF">FJ657_03850</name>
</gene>
<comment type="similarity">
    <text evidence="1 7">Belongs to the bacterial ribosomal protein bL9 family.</text>
</comment>
<name>A0A506Y6V9_9MICO</name>
<evidence type="ECO:0000256" key="4">
    <source>
        <dbReference type="ARBA" id="ARBA00022980"/>
    </source>
</evidence>
<dbReference type="InterPro" id="IPR036935">
    <property type="entry name" value="Ribosomal_bL9_N_sf"/>
</dbReference>
<evidence type="ECO:0000256" key="2">
    <source>
        <dbReference type="ARBA" id="ARBA00022730"/>
    </source>
</evidence>
<dbReference type="OrthoDB" id="9788336at2"/>
<dbReference type="InterPro" id="IPR020070">
    <property type="entry name" value="Ribosomal_bL9_N"/>
</dbReference>
<dbReference type="InterPro" id="IPR020594">
    <property type="entry name" value="Ribosomal_bL9_bac/chp"/>
</dbReference>
<evidence type="ECO:0000259" key="8">
    <source>
        <dbReference type="PROSITE" id="PS00651"/>
    </source>
</evidence>
<dbReference type="RefSeq" id="WP_141162319.1">
    <property type="nucleotide sequence ID" value="NZ_VHQG01000001.1"/>
</dbReference>
<dbReference type="EMBL" id="VHQG01000001">
    <property type="protein sequence ID" value="TPW77792.1"/>
    <property type="molecule type" value="Genomic_DNA"/>
</dbReference>
<dbReference type="GO" id="GO:0019843">
    <property type="term" value="F:rRNA binding"/>
    <property type="evidence" value="ECO:0007669"/>
    <property type="project" value="UniProtKB-UniRule"/>
</dbReference>
<evidence type="ECO:0000313" key="9">
    <source>
        <dbReference type="EMBL" id="TPW77792.1"/>
    </source>
</evidence>
<evidence type="ECO:0000256" key="7">
    <source>
        <dbReference type="HAMAP-Rule" id="MF_00503"/>
    </source>
</evidence>
<dbReference type="InterPro" id="IPR020069">
    <property type="entry name" value="Ribosomal_bL9_C"/>
</dbReference>
<dbReference type="Pfam" id="PF01281">
    <property type="entry name" value="Ribosomal_L9_N"/>
    <property type="match status" value="1"/>
</dbReference>
<organism evidence="9 10">
    <name type="scientific">Schumannella soli</name>
    <dbReference type="NCBI Taxonomy" id="2590779"/>
    <lineage>
        <taxon>Bacteria</taxon>
        <taxon>Bacillati</taxon>
        <taxon>Actinomycetota</taxon>
        <taxon>Actinomycetes</taxon>
        <taxon>Micrococcales</taxon>
        <taxon>Microbacteriaceae</taxon>
        <taxon>Schumannella</taxon>
    </lineage>
</organism>
<dbReference type="Gene3D" id="3.40.5.10">
    <property type="entry name" value="Ribosomal protein L9, N-terminal domain"/>
    <property type="match status" value="1"/>
</dbReference>
<comment type="caution">
    <text evidence="9">The sequence shown here is derived from an EMBL/GenBank/DDBJ whole genome shotgun (WGS) entry which is preliminary data.</text>
</comment>
<dbReference type="InterPro" id="IPR036791">
    <property type="entry name" value="Ribosomal_bL9_C_sf"/>
</dbReference>
<evidence type="ECO:0000313" key="10">
    <source>
        <dbReference type="Proteomes" id="UP000316252"/>
    </source>
</evidence>
<dbReference type="PANTHER" id="PTHR21368">
    <property type="entry name" value="50S RIBOSOMAL PROTEIN L9"/>
    <property type="match status" value="1"/>
</dbReference>
<dbReference type="Proteomes" id="UP000316252">
    <property type="component" value="Unassembled WGS sequence"/>
</dbReference>
<evidence type="ECO:0000256" key="1">
    <source>
        <dbReference type="ARBA" id="ARBA00010605"/>
    </source>
</evidence>
<dbReference type="InterPro" id="IPR000244">
    <property type="entry name" value="Ribosomal_bL9"/>
</dbReference>
<dbReference type="FunFam" id="3.40.5.10:FF:000003">
    <property type="entry name" value="50S ribosomal protein L9"/>
    <property type="match status" value="1"/>
</dbReference>
<dbReference type="InterPro" id="IPR009027">
    <property type="entry name" value="Ribosomal_bL9/RNase_H1_N"/>
</dbReference>
<feature type="domain" description="Ribosomal protein L9" evidence="8">
    <location>
        <begin position="14"/>
        <end position="41"/>
    </location>
</feature>
<dbReference type="GO" id="GO:0003735">
    <property type="term" value="F:structural constituent of ribosome"/>
    <property type="evidence" value="ECO:0007669"/>
    <property type="project" value="InterPro"/>
</dbReference>
<dbReference type="SUPFAM" id="SSF55653">
    <property type="entry name" value="Ribosomal protein L9 C-domain"/>
    <property type="match status" value="1"/>
</dbReference>
<dbReference type="GO" id="GO:1990904">
    <property type="term" value="C:ribonucleoprotein complex"/>
    <property type="evidence" value="ECO:0007669"/>
    <property type="project" value="UniProtKB-KW"/>
</dbReference>
<dbReference type="AlphaFoldDB" id="A0A506Y6V9"/>